<evidence type="ECO:0000313" key="1">
    <source>
        <dbReference type="EMBL" id="TRW24989.1"/>
    </source>
</evidence>
<organism evidence="1 2">
    <name type="scientific">Criibacterium bergeronii</name>
    <dbReference type="NCBI Taxonomy" id="1871336"/>
    <lineage>
        <taxon>Bacteria</taxon>
        <taxon>Bacillati</taxon>
        <taxon>Bacillota</taxon>
        <taxon>Clostridia</taxon>
        <taxon>Peptostreptococcales</taxon>
        <taxon>Filifactoraceae</taxon>
        <taxon>Criibacterium</taxon>
    </lineage>
</organism>
<gene>
    <name evidence="1" type="ORF">FL857_07600</name>
</gene>
<dbReference type="EMBL" id="VJXW01000011">
    <property type="protein sequence ID" value="TRW24989.1"/>
    <property type="molecule type" value="Genomic_DNA"/>
</dbReference>
<name>A0A552V3E3_9FIRM</name>
<evidence type="ECO:0000313" key="2">
    <source>
        <dbReference type="Proteomes" id="UP000319424"/>
    </source>
</evidence>
<reference evidence="1 2" key="1">
    <citation type="submission" date="2019-07" db="EMBL/GenBank/DDBJ databases">
        <title>Criibacterium bergeronii gen. nov., sp. nov. isolated from human clinical samples.</title>
        <authorList>
            <person name="Maheux A.F."/>
            <person name="Boudreau D.K."/>
            <person name="Berube E."/>
            <person name="Brodeur S."/>
            <person name="Bernard K.A."/>
            <person name="Abed J.Y."/>
            <person name="Ducrey E."/>
            <person name="Guay E.F."/>
            <person name="Raymond F."/>
            <person name="Corbeil J."/>
            <person name="Domingo M.-C."/>
            <person name="Roy P.H."/>
            <person name="Boissinot M."/>
            <person name="Tocheva E.I."/>
            <person name="Omar R.F."/>
        </authorList>
    </citation>
    <scope>NUCLEOTIDE SEQUENCE [LARGE SCALE GENOMIC DNA]</scope>
    <source>
        <strain evidence="1 2">CCRI-24246</strain>
    </source>
</reference>
<accession>A0A552V3E3</accession>
<dbReference type="AlphaFoldDB" id="A0A552V3E3"/>
<dbReference type="Proteomes" id="UP000319424">
    <property type="component" value="Unassembled WGS sequence"/>
</dbReference>
<sequence length="103" mass="12007">MIEEDRDNNGYAEFHADIDNLVPFHSNGYFQPMEEFIDTFDGITGEEKYSLKREVLTSMENANFYICGADDEIRLANYKAEMSMIANTVVPEKYRSQFRENTN</sequence>
<proteinExistence type="predicted"/>
<protein>
    <submittedName>
        <fullName evidence="1">Uncharacterized protein</fullName>
    </submittedName>
</protein>
<dbReference type="RefSeq" id="WP_144398356.1">
    <property type="nucleotide sequence ID" value="NZ_VJXW01000011.1"/>
</dbReference>
<comment type="caution">
    <text evidence="1">The sequence shown here is derived from an EMBL/GenBank/DDBJ whole genome shotgun (WGS) entry which is preliminary data.</text>
</comment>